<dbReference type="InterPro" id="IPR009057">
    <property type="entry name" value="Homeodomain-like_sf"/>
</dbReference>
<protein>
    <recommendedName>
        <fullName evidence="3">HTH tetR-type domain-containing protein</fullName>
    </recommendedName>
</protein>
<proteinExistence type="predicted"/>
<dbReference type="Proteomes" id="UP000243688">
    <property type="component" value="Unassembled WGS sequence"/>
</dbReference>
<organism evidence="4 5">
    <name type="scientific">Candidatus Reconcilbacillus cellulovorans</name>
    <dbReference type="NCBI Taxonomy" id="1906605"/>
    <lineage>
        <taxon>Bacteria</taxon>
        <taxon>Bacillati</taxon>
        <taxon>Bacillota</taxon>
        <taxon>Bacilli</taxon>
        <taxon>Bacillales</taxon>
        <taxon>Paenibacillaceae</taxon>
        <taxon>Candidatus Reconcilbacillus</taxon>
    </lineage>
</organism>
<gene>
    <name evidence="4" type="ORF">BLM47_01445</name>
</gene>
<dbReference type="InterPro" id="IPR039532">
    <property type="entry name" value="TetR_C_Firmicutes"/>
</dbReference>
<dbReference type="PRINTS" id="PR00455">
    <property type="entry name" value="HTHTETR"/>
</dbReference>
<evidence type="ECO:0000313" key="4">
    <source>
        <dbReference type="EMBL" id="PDO11441.1"/>
    </source>
</evidence>
<name>A0A2A6E335_9BACL</name>
<dbReference type="Pfam" id="PF14278">
    <property type="entry name" value="TetR_C_8"/>
    <property type="match status" value="1"/>
</dbReference>
<comment type="caution">
    <text evidence="4">The sequence shown here is derived from an EMBL/GenBank/DDBJ whole genome shotgun (WGS) entry which is preliminary data.</text>
</comment>
<dbReference type="Gene3D" id="1.10.357.10">
    <property type="entry name" value="Tetracycline Repressor, domain 2"/>
    <property type="match status" value="1"/>
</dbReference>
<reference evidence="4 5" key="1">
    <citation type="submission" date="2016-12" db="EMBL/GenBank/DDBJ databases">
        <title>Candidatus Reconcilibacillus cellulovorans genome.</title>
        <authorList>
            <person name="Kolinko S."/>
            <person name="Wu Y.-W."/>
            <person name="Tachea F."/>
            <person name="Denzel E."/>
            <person name="Hiras J."/>
            <person name="Baecker N."/>
            <person name="Chan L.J."/>
            <person name="Eichorst S.A."/>
            <person name="Frey D."/>
            <person name="Adams P.D."/>
            <person name="Pray T."/>
            <person name="Tanjore D."/>
            <person name="Petzold C.J."/>
            <person name="Gladden J.M."/>
            <person name="Simmons B.A."/>
            <person name="Singer S.W."/>
        </authorList>
    </citation>
    <scope>NUCLEOTIDE SEQUENCE [LARGE SCALE GENOMIC DNA]</scope>
    <source>
        <strain evidence="4">JTherm</strain>
    </source>
</reference>
<evidence type="ECO:0000259" key="3">
    <source>
        <dbReference type="PROSITE" id="PS50977"/>
    </source>
</evidence>
<dbReference type="GO" id="GO:0003677">
    <property type="term" value="F:DNA binding"/>
    <property type="evidence" value="ECO:0007669"/>
    <property type="project" value="UniProtKB-UniRule"/>
</dbReference>
<dbReference type="SUPFAM" id="SSF46689">
    <property type="entry name" value="Homeodomain-like"/>
    <property type="match status" value="1"/>
</dbReference>
<sequence length="200" mass="23404">MKKQDRRKARTRQWLYKALLELMEEKGMEGVTVSELTERAGVNRGTFYLHFRDPSDMLNQYKMEVLDGLAQELDRIDPFELQRYARKNEPYPVSLRVLEYIDKHADFFRVMFGPKGDISFLMQIKEFMKNKMSDYFSKNFPQTDRALVPRDYAIAYVVSGNLGLLAYWFETGRRLPPAEIARMVTRILSDGPLASIGLKE</sequence>
<dbReference type="Pfam" id="PF00440">
    <property type="entry name" value="TetR_N"/>
    <property type="match status" value="1"/>
</dbReference>
<accession>A0A2A6E335</accession>
<evidence type="ECO:0000256" key="2">
    <source>
        <dbReference type="PROSITE-ProRule" id="PRU00335"/>
    </source>
</evidence>
<dbReference type="PROSITE" id="PS50977">
    <property type="entry name" value="HTH_TETR_2"/>
    <property type="match status" value="1"/>
</dbReference>
<dbReference type="InterPro" id="IPR001647">
    <property type="entry name" value="HTH_TetR"/>
</dbReference>
<dbReference type="AlphaFoldDB" id="A0A2A6E335"/>
<dbReference type="PANTHER" id="PTHR43479">
    <property type="entry name" value="ACREF/ENVCD OPERON REPRESSOR-RELATED"/>
    <property type="match status" value="1"/>
</dbReference>
<dbReference type="EMBL" id="MOXJ01000002">
    <property type="protein sequence ID" value="PDO11441.1"/>
    <property type="molecule type" value="Genomic_DNA"/>
</dbReference>
<dbReference type="InterPro" id="IPR050624">
    <property type="entry name" value="HTH-type_Tx_Regulator"/>
</dbReference>
<keyword evidence="1 2" id="KW-0238">DNA-binding</keyword>
<dbReference type="PANTHER" id="PTHR43479:SF7">
    <property type="entry name" value="TETR-FAMILY TRANSCRIPTIONAL REGULATOR"/>
    <property type="match status" value="1"/>
</dbReference>
<feature type="domain" description="HTH tetR-type" evidence="3">
    <location>
        <begin position="9"/>
        <end position="69"/>
    </location>
</feature>
<evidence type="ECO:0000256" key="1">
    <source>
        <dbReference type="ARBA" id="ARBA00023125"/>
    </source>
</evidence>
<evidence type="ECO:0000313" key="5">
    <source>
        <dbReference type="Proteomes" id="UP000243688"/>
    </source>
</evidence>
<feature type="DNA-binding region" description="H-T-H motif" evidence="2">
    <location>
        <begin position="32"/>
        <end position="51"/>
    </location>
</feature>